<comment type="subcellular location">
    <subcellularLocation>
        <location evidence="1">Nucleus</location>
    </subcellularLocation>
</comment>
<feature type="domain" description="IRF tryptophan pentad repeat" evidence="8">
    <location>
        <begin position="7"/>
        <end position="115"/>
    </location>
</feature>
<evidence type="ECO:0000256" key="5">
    <source>
        <dbReference type="ARBA" id="ARBA00023163"/>
    </source>
</evidence>
<dbReference type="GO" id="GO:0045944">
    <property type="term" value="P:positive regulation of transcription by RNA polymerase II"/>
    <property type="evidence" value="ECO:0007669"/>
    <property type="project" value="UniProtKB-ARBA"/>
</dbReference>
<dbReference type="SMART" id="SM01243">
    <property type="entry name" value="IRF-3"/>
    <property type="match status" value="1"/>
</dbReference>
<accession>A0A8C9U165</accession>
<gene>
    <name evidence="9" type="primary">LOC108936302</name>
</gene>
<dbReference type="Ensembl" id="ENSSFOT00015080059.1">
    <property type="protein sequence ID" value="ENSSFOP00015058921.1"/>
    <property type="gene ID" value="ENSSFOG00015026713.1"/>
</dbReference>
<sequence length="436" mass="48927">MEVNGRNMRLREWLIAQVESGKYAGLSWEDQEKSMFRIPWKHAAKQDYKQSEDAALFKAWAVYKGKYREGRDPPDPSVWKTRLRCALNKSTDFREVSERSQLDISEPYKVYKIQPEGSRATESPGTPSVCRVSPPAAAPRPQTNGGDGQQQVSAKMNVNMKPVSITYDGPAKGDACSWPAAGELPSEALAPMAPVSYPDTLQITDFRLRVRLFYQGRLVRDFRTSTPEGCRILHGTVPAENERIYGPCAVEPLRFPPPVPAGVSPTAAGAMLRLLPHLQRGVVLWMAHDGVFAKRFCQGRVYWDGPLVQRRDRPSKLEREKTCKMLDMAALLQELQQFLQKGSPRPRYRIDLCFGEEFPDADKSLSQKLITARVEPLFVRKLLMNLNPPSPPRQGAEPGAEAQEDGCGADDVPRARRLHVAPSHQTPETEPRHHAP</sequence>
<dbReference type="PROSITE" id="PS00601">
    <property type="entry name" value="IRF_1"/>
    <property type="match status" value="1"/>
</dbReference>
<dbReference type="InterPro" id="IPR017855">
    <property type="entry name" value="SMAD-like_dom_sf"/>
</dbReference>
<evidence type="ECO:0000313" key="9">
    <source>
        <dbReference type="Ensembl" id="ENSSFOP00015058921.1"/>
    </source>
</evidence>
<keyword evidence="10" id="KW-1185">Reference proteome</keyword>
<feature type="compositionally biased region" description="Basic and acidic residues" evidence="7">
    <location>
        <begin position="427"/>
        <end position="436"/>
    </location>
</feature>
<feature type="compositionally biased region" description="Polar residues" evidence="7">
    <location>
        <begin position="141"/>
        <end position="150"/>
    </location>
</feature>
<name>A0A8C9U165_SCLFO</name>
<evidence type="ECO:0000256" key="1">
    <source>
        <dbReference type="ARBA" id="ARBA00004123"/>
    </source>
</evidence>
<dbReference type="GO" id="GO:0002376">
    <property type="term" value="P:immune system process"/>
    <property type="evidence" value="ECO:0007669"/>
    <property type="project" value="TreeGrafter"/>
</dbReference>
<dbReference type="PRINTS" id="PR00267">
    <property type="entry name" value="INTFRNREGFCT"/>
</dbReference>
<dbReference type="Proteomes" id="UP000694397">
    <property type="component" value="Chromosome 24"/>
</dbReference>
<evidence type="ECO:0000256" key="6">
    <source>
        <dbReference type="ARBA" id="ARBA00023242"/>
    </source>
</evidence>
<dbReference type="Pfam" id="PF00605">
    <property type="entry name" value="IRF"/>
    <property type="match status" value="1"/>
</dbReference>
<evidence type="ECO:0000256" key="2">
    <source>
        <dbReference type="ARBA" id="ARBA00023015"/>
    </source>
</evidence>
<dbReference type="PANTHER" id="PTHR11949:SF24">
    <property type="entry name" value="INTERFERON REGULATORY FACTOR 9"/>
    <property type="match status" value="1"/>
</dbReference>
<dbReference type="Gene3D" id="2.60.200.10">
    <property type="match status" value="1"/>
</dbReference>
<evidence type="ECO:0000256" key="7">
    <source>
        <dbReference type="SAM" id="MobiDB-lite"/>
    </source>
</evidence>
<feature type="region of interest" description="Disordered" evidence="7">
    <location>
        <begin position="113"/>
        <end position="150"/>
    </location>
</feature>
<protein>
    <submittedName>
        <fullName evidence="9">Interferon regulatory factor 10</fullName>
    </submittedName>
</protein>
<reference evidence="9 10" key="1">
    <citation type="submission" date="2019-04" db="EMBL/GenBank/DDBJ databases">
        <authorList>
            <consortium name="Wellcome Sanger Institute Data Sharing"/>
        </authorList>
    </citation>
    <scope>NUCLEOTIDE SEQUENCE [LARGE SCALE GENOMIC DNA]</scope>
</reference>
<dbReference type="Pfam" id="PF10401">
    <property type="entry name" value="IRF-3"/>
    <property type="match status" value="1"/>
</dbReference>
<dbReference type="KEGG" id="sfm:108936302"/>
<evidence type="ECO:0000256" key="4">
    <source>
        <dbReference type="ARBA" id="ARBA00023159"/>
    </source>
</evidence>
<dbReference type="OrthoDB" id="8698246at2759"/>
<keyword evidence="5" id="KW-0804">Transcription</keyword>
<dbReference type="GO" id="GO:0000978">
    <property type="term" value="F:RNA polymerase II cis-regulatory region sequence-specific DNA binding"/>
    <property type="evidence" value="ECO:0007669"/>
    <property type="project" value="TreeGrafter"/>
</dbReference>
<dbReference type="PANTHER" id="PTHR11949">
    <property type="entry name" value="INTERFERON REGULATORY FACTOR"/>
    <property type="match status" value="1"/>
</dbReference>
<dbReference type="FunFam" id="2.60.200.10:FF:000013">
    <property type="entry name" value="Interferon regulatory factor 8"/>
    <property type="match status" value="1"/>
</dbReference>
<dbReference type="SUPFAM" id="SSF49879">
    <property type="entry name" value="SMAD/FHA domain"/>
    <property type="match status" value="1"/>
</dbReference>
<dbReference type="RefSeq" id="XP_029104787.1">
    <property type="nucleotide sequence ID" value="XM_029248954.1"/>
</dbReference>
<keyword evidence="6" id="KW-0539">Nucleus</keyword>
<dbReference type="SMART" id="SM00348">
    <property type="entry name" value="IRF"/>
    <property type="match status" value="1"/>
</dbReference>
<dbReference type="AlphaFoldDB" id="A0A8C9U165"/>
<dbReference type="CDD" id="cd00103">
    <property type="entry name" value="IRF"/>
    <property type="match status" value="1"/>
</dbReference>
<keyword evidence="4" id="KW-0010">Activator</keyword>
<keyword evidence="3" id="KW-0238">DNA-binding</keyword>
<dbReference type="GO" id="GO:0005634">
    <property type="term" value="C:nucleus"/>
    <property type="evidence" value="ECO:0007669"/>
    <property type="project" value="UniProtKB-SubCell"/>
</dbReference>
<dbReference type="FunFam" id="1.10.10.10:FF:000041">
    <property type="entry name" value="Interferon regulatory factor 4"/>
    <property type="match status" value="1"/>
</dbReference>
<keyword evidence="2" id="KW-0805">Transcription regulation</keyword>
<dbReference type="InterPro" id="IPR019471">
    <property type="entry name" value="Interferon_reg_factor-3"/>
</dbReference>
<dbReference type="PROSITE" id="PS51507">
    <property type="entry name" value="IRF_2"/>
    <property type="match status" value="1"/>
</dbReference>
<dbReference type="SUPFAM" id="SSF46785">
    <property type="entry name" value="Winged helix' DNA-binding domain"/>
    <property type="match status" value="1"/>
</dbReference>
<dbReference type="InterPro" id="IPR036390">
    <property type="entry name" value="WH_DNA-bd_sf"/>
</dbReference>
<dbReference type="InterPro" id="IPR019817">
    <property type="entry name" value="Interferon_reg_fac_CS"/>
</dbReference>
<dbReference type="InterPro" id="IPR036388">
    <property type="entry name" value="WH-like_DNA-bd_sf"/>
</dbReference>
<dbReference type="GO" id="GO:0000981">
    <property type="term" value="F:DNA-binding transcription factor activity, RNA polymerase II-specific"/>
    <property type="evidence" value="ECO:0007669"/>
    <property type="project" value="TreeGrafter"/>
</dbReference>
<dbReference type="InterPro" id="IPR001346">
    <property type="entry name" value="Interferon_reg_fact_DNA-bd_dom"/>
</dbReference>
<feature type="region of interest" description="Disordered" evidence="7">
    <location>
        <begin position="385"/>
        <end position="436"/>
    </location>
</feature>
<evidence type="ECO:0000259" key="8">
    <source>
        <dbReference type="PROSITE" id="PS51507"/>
    </source>
</evidence>
<dbReference type="InterPro" id="IPR008984">
    <property type="entry name" value="SMAD_FHA_dom_sf"/>
</dbReference>
<evidence type="ECO:0000256" key="3">
    <source>
        <dbReference type="ARBA" id="ARBA00023125"/>
    </source>
</evidence>
<evidence type="ECO:0000313" key="10">
    <source>
        <dbReference type="Proteomes" id="UP000694397"/>
    </source>
</evidence>
<proteinExistence type="predicted"/>
<dbReference type="GeneID" id="108936302"/>
<reference evidence="9" key="2">
    <citation type="submission" date="2025-08" db="UniProtKB">
        <authorList>
            <consortium name="Ensembl"/>
        </authorList>
    </citation>
    <scope>IDENTIFICATION</scope>
</reference>
<reference evidence="9" key="3">
    <citation type="submission" date="2025-09" db="UniProtKB">
        <authorList>
            <consortium name="Ensembl"/>
        </authorList>
    </citation>
    <scope>IDENTIFICATION</scope>
</reference>
<dbReference type="GeneTree" id="ENSGT00940000163813"/>
<organism evidence="9 10">
    <name type="scientific">Scleropages formosus</name>
    <name type="common">Asian bonytongue</name>
    <name type="synonym">Osteoglossum formosum</name>
    <dbReference type="NCBI Taxonomy" id="113540"/>
    <lineage>
        <taxon>Eukaryota</taxon>
        <taxon>Metazoa</taxon>
        <taxon>Chordata</taxon>
        <taxon>Craniata</taxon>
        <taxon>Vertebrata</taxon>
        <taxon>Euteleostomi</taxon>
        <taxon>Actinopterygii</taxon>
        <taxon>Neopterygii</taxon>
        <taxon>Teleostei</taxon>
        <taxon>Osteoglossocephala</taxon>
        <taxon>Osteoglossomorpha</taxon>
        <taxon>Osteoglossiformes</taxon>
        <taxon>Osteoglossidae</taxon>
        <taxon>Scleropages</taxon>
    </lineage>
</organism>
<dbReference type="Gene3D" id="1.10.10.10">
    <property type="entry name" value="Winged helix-like DNA-binding domain superfamily/Winged helix DNA-binding domain"/>
    <property type="match status" value="1"/>
</dbReference>